<sequence length="425" mass="45862">MLGHRSLPVLSGSSSGGMTACKALSKFILAQSTAQPGQQALASASRAICSTQVRSFQTSTAHLSKAMDRESRPEGGKHESGLSPSPRPPRQHSALTKSIVLGLANLFGYNSVKNTAIRVNSDLYDLCAQQSYYDEEFWHQECGLPRTYQVWFQLTNLHVYLLLVRFRAMPPKQAQIYTQELVNHFFIDAESRMRSRFGISTSRLVKGYMRDLHVQHRGAVLGFDEGLAQTDTDAALAAALWRNIWGQGWGSIGGVKRKVKGIDHTPKGEDASEEGEAVLAKDSGAPLAGPYGQAAAQLAASSAPASGSIAPSNSAENPTIPVHTDITQEFPVHLAKVTEYVRRETARLAHLSDHEIMIGRAANGRKLPPAKHAPIDHQTSAAVGAGDVVQSLGKRPHDGGVPTSVRHPNDDAQRKNSIADFGRVG</sequence>
<evidence type="ECO:0000259" key="3">
    <source>
        <dbReference type="Pfam" id="PF03981"/>
    </source>
</evidence>
<reference evidence="4 5" key="1">
    <citation type="journal article" date="2018" name="Mol. Biol. Evol.">
        <title>Broad Genomic Sampling Reveals a Smut Pathogenic Ancestry of the Fungal Clade Ustilaginomycotina.</title>
        <authorList>
            <person name="Kijpornyongpan T."/>
            <person name="Mondo S.J."/>
            <person name="Barry K."/>
            <person name="Sandor L."/>
            <person name="Lee J."/>
            <person name="Lipzen A."/>
            <person name="Pangilinan J."/>
            <person name="LaButti K."/>
            <person name="Hainaut M."/>
            <person name="Henrissat B."/>
            <person name="Grigoriev I.V."/>
            <person name="Spatafora J.W."/>
            <person name="Aime M.C."/>
        </authorList>
    </citation>
    <scope>NUCLEOTIDE SEQUENCE [LARGE SCALE GENOMIC DNA]</scope>
    <source>
        <strain evidence="4 5">MCA 4658</strain>
    </source>
</reference>
<evidence type="ECO:0000256" key="2">
    <source>
        <dbReference type="SAM" id="MobiDB-lite"/>
    </source>
</evidence>
<evidence type="ECO:0000313" key="4">
    <source>
        <dbReference type="EMBL" id="PWN42622.1"/>
    </source>
</evidence>
<dbReference type="GO" id="GO:0034551">
    <property type="term" value="P:mitochondrial respiratory chain complex III assembly"/>
    <property type="evidence" value="ECO:0007669"/>
    <property type="project" value="TreeGrafter"/>
</dbReference>
<dbReference type="PANTHER" id="PTHR12184">
    <property type="entry name" value="UBIQUINOL-CYTOCHROME C REDUCTASE COMPLEX ASSEMBLY FACTOR 1 FAMILY MEMBER"/>
    <property type="match status" value="1"/>
</dbReference>
<feature type="domain" description="Ubiquinol-cytochrome c chaperone" evidence="3">
    <location>
        <begin position="140"/>
        <end position="248"/>
    </location>
</feature>
<feature type="region of interest" description="Disordered" evidence="2">
    <location>
        <begin position="60"/>
        <end position="92"/>
    </location>
</feature>
<evidence type="ECO:0000256" key="1">
    <source>
        <dbReference type="ARBA" id="ARBA00006407"/>
    </source>
</evidence>
<dbReference type="AlphaFoldDB" id="A0A316VYU9"/>
<dbReference type="Proteomes" id="UP000245783">
    <property type="component" value="Unassembled WGS sequence"/>
</dbReference>
<feature type="compositionally biased region" description="Basic and acidic residues" evidence="2">
    <location>
        <begin position="65"/>
        <end position="80"/>
    </location>
</feature>
<organism evidence="4 5">
    <name type="scientific">Ceraceosorus guamensis</name>
    <dbReference type="NCBI Taxonomy" id="1522189"/>
    <lineage>
        <taxon>Eukaryota</taxon>
        <taxon>Fungi</taxon>
        <taxon>Dikarya</taxon>
        <taxon>Basidiomycota</taxon>
        <taxon>Ustilaginomycotina</taxon>
        <taxon>Exobasidiomycetes</taxon>
        <taxon>Ceraceosorales</taxon>
        <taxon>Ceraceosoraceae</taxon>
        <taxon>Ceraceosorus</taxon>
    </lineage>
</organism>
<dbReference type="STRING" id="1522189.A0A316VYU9"/>
<protein>
    <recommendedName>
        <fullName evidence="3">Ubiquinol-cytochrome c chaperone domain-containing protein</fullName>
    </recommendedName>
</protein>
<accession>A0A316VYU9</accession>
<dbReference type="Pfam" id="PF03981">
    <property type="entry name" value="Ubiq_cyt_C_chap"/>
    <property type="match status" value="1"/>
</dbReference>
<dbReference type="InterPro" id="IPR007129">
    <property type="entry name" value="Ubiqinol_cyt_c_chaperone_CPB3"/>
</dbReference>
<name>A0A316VYU9_9BASI</name>
<dbReference type="InterPro" id="IPR021150">
    <property type="entry name" value="Ubiq_cyt_c_chap"/>
</dbReference>
<dbReference type="OrthoDB" id="10253878at2759"/>
<keyword evidence="5" id="KW-1185">Reference proteome</keyword>
<dbReference type="RefSeq" id="XP_025369782.1">
    <property type="nucleotide sequence ID" value="XM_025513930.1"/>
</dbReference>
<gene>
    <name evidence="4" type="ORF">IE81DRAFT_323381</name>
</gene>
<dbReference type="PROSITE" id="PS51257">
    <property type="entry name" value="PROKAR_LIPOPROTEIN"/>
    <property type="match status" value="1"/>
</dbReference>
<proteinExistence type="inferred from homology"/>
<dbReference type="GO" id="GO:0005739">
    <property type="term" value="C:mitochondrion"/>
    <property type="evidence" value="ECO:0007669"/>
    <property type="project" value="TreeGrafter"/>
</dbReference>
<dbReference type="InParanoid" id="A0A316VYU9"/>
<dbReference type="EMBL" id="KZ819378">
    <property type="protein sequence ID" value="PWN42622.1"/>
    <property type="molecule type" value="Genomic_DNA"/>
</dbReference>
<feature type="region of interest" description="Disordered" evidence="2">
    <location>
        <begin position="390"/>
        <end position="425"/>
    </location>
</feature>
<comment type="similarity">
    <text evidence="1">Belongs to the CBP3 family.</text>
</comment>
<dbReference type="GeneID" id="37035800"/>
<evidence type="ECO:0000313" key="5">
    <source>
        <dbReference type="Proteomes" id="UP000245783"/>
    </source>
</evidence>
<dbReference type="PANTHER" id="PTHR12184:SF1">
    <property type="entry name" value="UBIQUINOL-CYTOCHROME-C REDUCTASE COMPLEX ASSEMBLY FACTOR 1"/>
    <property type="match status" value="1"/>
</dbReference>